<dbReference type="GO" id="GO:0032259">
    <property type="term" value="P:methylation"/>
    <property type="evidence" value="ECO:0007669"/>
    <property type="project" value="UniProtKB-KW"/>
</dbReference>
<dbReference type="Proteomes" id="UP000264882">
    <property type="component" value="Chromosome"/>
</dbReference>
<dbReference type="AlphaFoldDB" id="A0A4P1QFZ9"/>
<dbReference type="RefSeq" id="WP_119863748.1">
    <property type="nucleotide sequence ID" value="NZ_CP008748.1"/>
</dbReference>
<sequence>MTKKIIDILKTRYPEIDEKVFQSLIMQGKVFANGNKVLLKTETYKEEVKIEITENIFEKKYVSRGAYKLLEAIELFNIKIEDKVCLDIGSSTGGFVQVLLENNAKKIYAVDVGTNQLDYSLRIIDKIKVYEKTNLKDLNKSYFQEEIDFISCDVSFISLKYVFKVASPLLSSGKKIMVLIKPQFEAPSKLVEPGGYVNEIHHEEIINKIKLIAIENEFKFLNIAKSPIKGFKSKNIEYITLFERE</sequence>
<organism evidence="4 7">
    <name type="scientific">Metamycoplasma hyosynoviae</name>
    <dbReference type="NCBI Taxonomy" id="29559"/>
    <lineage>
        <taxon>Bacteria</taxon>
        <taxon>Bacillati</taxon>
        <taxon>Mycoplasmatota</taxon>
        <taxon>Mycoplasmoidales</taxon>
        <taxon>Metamycoplasmataceae</taxon>
        <taxon>Metamycoplasma</taxon>
    </lineage>
</organism>
<proteinExistence type="predicted"/>
<dbReference type="InterPro" id="IPR002877">
    <property type="entry name" value="RNA_MeTrfase_FtsJ_dom"/>
</dbReference>
<evidence type="ECO:0000313" key="4">
    <source>
        <dbReference type="EMBL" id="ASI53806.1"/>
    </source>
</evidence>
<evidence type="ECO:0000313" key="5">
    <source>
        <dbReference type="EMBL" id="MDI3048091.1"/>
    </source>
</evidence>
<evidence type="ECO:0000259" key="3">
    <source>
        <dbReference type="Pfam" id="PF01728"/>
    </source>
</evidence>
<evidence type="ECO:0000313" key="7">
    <source>
        <dbReference type="Proteomes" id="UP000264882"/>
    </source>
</evidence>
<protein>
    <submittedName>
        <fullName evidence="4">SAM-dependent methlyltransferase</fullName>
    </submittedName>
    <submittedName>
        <fullName evidence="5">TlyA family RNA methyltransferase</fullName>
    </submittedName>
</protein>
<reference evidence="6" key="2">
    <citation type="submission" date="2022-07" db="EMBL/GenBank/DDBJ databases">
        <title>Complete genome of Mycoplasma hyosynoviae B1.</title>
        <authorList>
            <person name="Spergser J."/>
        </authorList>
    </citation>
    <scope>NUCLEOTIDE SEQUENCE</scope>
    <source>
        <strain evidence="6">B1</strain>
    </source>
</reference>
<dbReference type="InterPro" id="IPR047048">
    <property type="entry name" value="TlyA"/>
</dbReference>
<keyword evidence="1 2" id="KW-0694">RNA-binding</keyword>
<evidence type="ECO:0000256" key="1">
    <source>
        <dbReference type="ARBA" id="ARBA00022884"/>
    </source>
</evidence>
<dbReference type="PROSITE" id="PS50889">
    <property type="entry name" value="S4"/>
    <property type="match status" value="1"/>
</dbReference>
<dbReference type="GeneID" id="75105084"/>
<dbReference type="Proteomes" id="UP001233782">
    <property type="component" value="Unassembled WGS sequence"/>
</dbReference>
<dbReference type="Pfam" id="PF01728">
    <property type="entry name" value="FtsJ"/>
    <property type="match status" value="1"/>
</dbReference>
<keyword evidence="5" id="KW-0489">Methyltransferase</keyword>
<dbReference type="InterPro" id="IPR029063">
    <property type="entry name" value="SAM-dependent_MTases_sf"/>
</dbReference>
<accession>A0A4P1QFZ9</accession>
<dbReference type="PANTHER" id="PTHR32319:SF0">
    <property type="entry name" value="BACTERIAL HEMOLYSIN-LIKE PROTEIN"/>
    <property type="match status" value="1"/>
</dbReference>
<dbReference type="EMBL" id="JASBCP010000003">
    <property type="protein sequence ID" value="MDI3048091.1"/>
    <property type="molecule type" value="Genomic_DNA"/>
</dbReference>
<dbReference type="KEGG" id="mhyv:MHSN_01110"/>
<gene>
    <name evidence="4" type="ORF">MHSN_01110</name>
    <name evidence="6" type="ORF">NMG93_01185</name>
    <name evidence="5" type="ORF">QJ129_02340</name>
</gene>
<dbReference type="EMBL" id="CP008748">
    <property type="protein sequence ID" value="ASI53806.1"/>
    <property type="molecule type" value="Genomic_DNA"/>
</dbReference>
<keyword evidence="7" id="KW-1185">Reference proteome</keyword>
<dbReference type="SUPFAM" id="SSF53335">
    <property type="entry name" value="S-adenosyl-L-methionine-dependent methyltransferases"/>
    <property type="match status" value="1"/>
</dbReference>
<dbReference type="CDD" id="cd02440">
    <property type="entry name" value="AdoMet_MTases"/>
    <property type="match status" value="1"/>
</dbReference>
<dbReference type="GO" id="GO:0008168">
    <property type="term" value="F:methyltransferase activity"/>
    <property type="evidence" value="ECO:0007669"/>
    <property type="project" value="UniProtKB-KW"/>
</dbReference>
<dbReference type="Gene3D" id="3.40.50.150">
    <property type="entry name" value="Vaccinia Virus protein VP39"/>
    <property type="match status" value="1"/>
</dbReference>
<dbReference type="GO" id="GO:0003723">
    <property type="term" value="F:RNA binding"/>
    <property type="evidence" value="ECO:0007669"/>
    <property type="project" value="UniProtKB-KW"/>
</dbReference>
<name>A0A4P1QFZ9_9BACT</name>
<dbReference type="Proteomes" id="UP001059349">
    <property type="component" value="Chromosome"/>
</dbReference>
<feature type="domain" description="Ribosomal RNA methyltransferase FtsJ" evidence="3">
    <location>
        <begin position="61"/>
        <end position="240"/>
    </location>
</feature>
<dbReference type="PANTHER" id="PTHR32319">
    <property type="entry name" value="BACTERIAL HEMOLYSIN-LIKE PROTEIN"/>
    <property type="match status" value="1"/>
</dbReference>
<dbReference type="EMBL" id="CP101127">
    <property type="protein sequence ID" value="UTO26169.1"/>
    <property type="molecule type" value="Genomic_DNA"/>
</dbReference>
<keyword evidence="4" id="KW-0808">Transferase</keyword>
<evidence type="ECO:0000256" key="2">
    <source>
        <dbReference type="PROSITE-ProRule" id="PRU00182"/>
    </source>
</evidence>
<evidence type="ECO:0000313" key="6">
    <source>
        <dbReference type="EMBL" id="UTO26169.1"/>
    </source>
</evidence>
<reference evidence="5" key="3">
    <citation type="submission" date="2023-04" db="EMBL/GenBank/DDBJ databases">
        <title>Genomes of recent Mycoplasma hyosynoviae isolates 2023.</title>
        <authorList>
            <person name="Spergser J."/>
        </authorList>
    </citation>
    <scope>NUCLEOTIDE SEQUENCE</scope>
    <source>
        <strain evidence="5">SN1J23N</strain>
    </source>
</reference>
<reference evidence="4 7" key="1">
    <citation type="submission" date="2014-06" db="EMBL/GenBank/DDBJ databases">
        <title>The Whole Genome Sequence of Mycoplasma hyosynoviae strain ATCC 27095.</title>
        <authorList>
            <person name="Calcutt M.J."/>
            <person name="Foecking M.F."/>
        </authorList>
    </citation>
    <scope>NUCLEOTIDE SEQUENCE [LARGE SCALE GENOMIC DNA]</scope>
    <source>
        <strain evidence="4 7">M60</strain>
    </source>
</reference>